<proteinExistence type="predicted"/>
<evidence type="ECO:0000313" key="2">
    <source>
        <dbReference type="Proteomes" id="UP000007954"/>
    </source>
</evidence>
<dbReference type="KEGG" id="hwc:Hqrw_1507"/>
<gene>
    <name evidence="1" type="ordered locus">Hqrw_1507</name>
</gene>
<dbReference type="EMBL" id="FR746099">
    <property type="protein sequence ID" value="CCC39453.1"/>
    <property type="molecule type" value="Genomic_DNA"/>
</dbReference>
<dbReference type="Proteomes" id="UP000007954">
    <property type="component" value="Chromosome"/>
</dbReference>
<dbReference type="RefSeq" id="WP_011570711.1">
    <property type="nucleotide sequence ID" value="NC_017459.1"/>
</dbReference>
<dbReference type="InterPro" id="IPR036388">
    <property type="entry name" value="WH-like_DNA-bd_sf"/>
</dbReference>
<dbReference type="Gene3D" id="1.10.10.10">
    <property type="entry name" value="Winged helix-like DNA-binding domain superfamily/Winged helix DNA-binding domain"/>
    <property type="match status" value="1"/>
</dbReference>
<evidence type="ECO:0000313" key="1">
    <source>
        <dbReference type="EMBL" id="CCC39453.1"/>
    </source>
</evidence>
<dbReference type="HOGENOM" id="CLU_2695690_0_0_2"/>
<dbReference type="AlphaFoldDB" id="G0LK27"/>
<accession>G0LK27</accession>
<dbReference type="SUPFAM" id="SSF88659">
    <property type="entry name" value="Sigma3 and sigma4 domains of RNA polymerase sigma factors"/>
    <property type="match status" value="1"/>
</dbReference>
<protein>
    <recommendedName>
        <fullName evidence="3">HTH luxR-type domain-containing protein</fullName>
    </recommendedName>
</protein>
<sequence>MDGSGGNIALSERQKEAWKLVEHENMSYGVAAEMMGITKDTLEKHLIACRQRKQDWQHTIEWMNGNSSNTEHE</sequence>
<reference evidence="1 2" key="1">
    <citation type="journal article" date="2011" name="PLoS ONE">
        <title>Haloquadratum walsbyi: limited diversity in a global pond.</title>
        <authorList>
            <person name="Dyall-Smith M."/>
            <person name="Pfeiffer F."/>
            <person name="Klee K."/>
            <person name="Palm P."/>
            <person name="Gross K."/>
            <person name="Schuster S.C."/>
            <person name="Rampp M."/>
            <person name="Oesterhelt D."/>
        </authorList>
    </citation>
    <scope>NUCLEOTIDE SEQUENCE [LARGE SCALE GENOMIC DNA]</scope>
    <source>
        <strain evidence="2">DSM 16854 / JCM 12705 / C23</strain>
    </source>
</reference>
<evidence type="ECO:0008006" key="3">
    <source>
        <dbReference type="Google" id="ProtNLM"/>
    </source>
</evidence>
<dbReference type="InterPro" id="IPR013324">
    <property type="entry name" value="RNA_pol_sigma_r3/r4-like"/>
</dbReference>
<name>G0LK27_HALWC</name>
<organism evidence="1 2">
    <name type="scientific">Haloquadratum walsbyi (strain DSM 16854 / JCM 12705 / C23)</name>
    <dbReference type="NCBI Taxonomy" id="768065"/>
    <lineage>
        <taxon>Archaea</taxon>
        <taxon>Methanobacteriati</taxon>
        <taxon>Methanobacteriota</taxon>
        <taxon>Stenosarchaea group</taxon>
        <taxon>Halobacteria</taxon>
        <taxon>Halobacteriales</taxon>
        <taxon>Haloferacaceae</taxon>
        <taxon>Haloquadratum</taxon>
    </lineage>
</organism>
<dbReference type="GeneID" id="12446174"/>